<keyword evidence="2" id="KW-0808">Transferase</keyword>
<dbReference type="Proteomes" id="UP000232638">
    <property type="component" value="Chromosome"/>
</dbReference>
<dbReference type="Gene3D" id="1.20.120.520">
    <property type="entry name" value="nmb1532 protein domain like"/>
    <property type="match status" value="1"/>
</dbReference>
<reference evidence="2 3" key="1">
    <citation type="submission" date="2017-03" db="EMBL/GenBank/DDBJ databases">
        <title>Complete genome sequence of Candidatus 'Thiodictyon syntrophicum' sp. nov. strain Cad16T, a photolithoautotroph purple sulfur bacterium isolated from an alpine meromictic lake.</title>
        <authorList>
            <person name="Luedin S.M."/>
            <person name="Pothier J.F."/>
            <person name="Danza F."/>
            <person name="Storelli N."/>
            <person name="Wittwer M."/>
            <person name="Tonolla M."/>
        </authorList>
    </citation>
    <scope>NUCLEOTIDE SEQUENCE [LARGE SCALE GENOMIC DNA]</scope>
    <source>
        <strain evidence="2 3">Cad16T</strain>
    </source>
</reference>
<evidence type="ECO:0000313" key="2">
    <source>
        <dbReference type="EMBL" id="AUB80708.1"/>
    </source>
</evidence>
<gene>
    <name evidence="2" type="ORF">THSYN_06915</name>
</gene>
<dbReference type="KEGG" id="tsy:THSYN_06915"/>
<feature type="domain" description="Hemerythrin-like" evidence="1">
    <location>
        <begin position="7"/>
        <end position="135"/>
    </location>
</feature>
<keyword evidence="2" id="KW-0328">Glycosyltransferase</keyword>
<dbReference type="RefSeq" id="WP_100918498.1">
    <property type="nucleotide sequence ID" value="NZ_CP020370.1"/>
</dbReference>
<evidence type="ECO:0000259" key="1">
    <source>
        <dbReference type="Pfam" id="PF01814"/>
    </source>
</evidence>
<keyword evidence="3" id="KW-1185">Reference proteome</keyword>
<evidence type="ECO:0000313" key="3">
    <source>
        <dbReference type="Proteomes" id="UP000232638"/>
    </source>
</evidence>
<sequence>MRTLDGYRSTHSDLRQIIGDLRSILADQQPSLRSNARTAYDLLCDLGERVSRHLDLEDHDLYPTLLIHEDPKVKSMAWGFIIGERPMRQTLEDYHQRWLKHCDFNFTDEFLAETQAVVASVAQRLDREELVLLPKMVEIGLLREARL</sequence>
<protein>
    <submittedName>
        <fullName evidence="2">Hypoxanthine phosphoribosyltransferase</fullName>
    </submittedName>
</protein>
<dbReference type="EMBL" id="CP020370">
    <property type="protein sequence ID" value="AUB80708.1"/>
    <property type="molecule type" value="Genomic_DNA"/>
</dbReference>
<dbReference type="OrthoDB" id="8809825at2"/>
<dbReference type="GO" id="GO:0016757">
    <property type="term" value="F:glycosyltransferase activity"/>
    <property type="evidence" value="ECO:0007669"/>
    <property type="project" value="UniProtKB-KW"/>
</dbReference>
<name>A0A2K8U544_9GAMM</name>
<proteinExistence type="predicted"/>
<dbReference type="Pfam" id="PF01814">
    <property type="entry name" value="Hemerythrin"/>
    <property type="match status" value="1"/>
</dbReference>
<accession>A0A2K8U544</accession>
<organism evidence="2 3">
    <name type="scientific">Candidatus Thiodictyon syntrophicum</name>
    <dbReference type="NCBI Taxonomy" id="1166950"/>
    <lineage>
        <taxon>Bacteria</taxon>
        <taxon>Pseudomonadati</taxon>
        <taxon>Pseudomonadota</taxon>
        <taxon>Gammaproteobacteria</taxon>
        <taxon>Chromatiales</taxon>
        <taxon>Chromatiaceae</taxon>
        <taxon>Thiodictyon</taxon>
    </lineage>
</organism>
<dbReference type="InterPro" id="IPR012312">
    <property type="entry name" value="Hemerythrin-like"/>
</dbReference>
<dbReference type="AlphaFoldDB" id="A0A2K8U544"/>